<dbReference type="SUPFAM" id="SSF48403">
    <property type="entry name" value="Ankyrin repeat"/>
    <property type="match status" value="1"/>
</dbReference>
<evidence type="ECO:0000256" key="5">
    <source>
        <dbReference type="ARBA" id="ARBA00022673"/>
    </source>
</evidence>
<keyword evidence="10" id="KW-0406">Ion transport</keyword>
<evidence type="ECO:0000313" key="18">
    <source>
        <dbReference type="Proteomes" id="UP000663879"/>
    </source>
</evidence>
<proteinExistence type="predicted"/>
<feature type="transmembrane region" description="Helical" evidence="15">
    <location>
        <begin position="462"/>
        <end position="479"/>
    </location>
</feature>
<feature type="compositionally biased region" description="Basic and acidic residues" evidence="14">
    <location>
        <begin position="944"/>
        <end position="959"/>
    </location>
</feature>
<organism evidence="17 18">
    <name type="scientific">Brachionus calyciflorus</name>
    <dbReference type="NCBI Taxonomy" id="104777"/>
    <lineage>
        <taxon>Eukaryota</taxon>
        <taxon>Metazoa</taxon>
        <taxon>Spiralia</taxon>
        <taxon>Gnathifera</taxon>
        <taxon>Rotifera</taxon>
        <taxon>Eurotatoria</taxon>
        <taxon>Monogononta</taxon>
        <taxon>Pseudotrocha</taxon>
        <taxon>Ploima</taxon>
        <taxon>Brachionidae</taxon>
        <taxon>Brachionus</taxon>
    </lineage>
</organism>
<dbReference type="InterPro" id="IPR024862">
    <property type="entry name" value="TRPV"/>
</dbReference>
<dbReference type="Gene3D" id="1.10.287.70">
    <property type="match status" value="1"/>
</dbReference>
<keyword evidence="5" id="KW-0107">Calcium channel</keyword>
<keyword evidence="13" id="KW-0040">ANK repeat</keyword>
<keyword evidence="2" id="KW-0813">Transport</keyword>
<dbReference type="PANTHER" id="PTHR10582:SF2">
    <property type="entry name" value="INACTIVE"/>
    <property type="match status" value="1"/>
</dbReference>
<evidence type="ECO:0000256" key="12">
    <source>
        <dbReference type="ARBA" id="ARBA00023303"/>
    </source>
</evidence>
<dbReference type="GO" id="GO:0005886">
    <property type="term" value="C:plasma membrane"/>
    <property type="evidence" value="ECO:0007669"/>
    <property type="project" value="UniProtKB-SubCell"/>
</dbReference>
<dbReference type="InterPro" id="IPR002110">
    <property type="entry name" value="Ankyrin_rpt"/>
</dbReference>
<feature type="compositionally biased region" description="Polar residues" evidence="14">
    <location>
        <begin position="930"/>
        <end position="942"/>
    </location>
</feature>
<evidence type="ECO:0000256" key="8">
    <source>
        <dbReference type="ARBA" id="ARBA00022837"/>
    </source>
</evidence>
<feature type="repeat" description="ANK" evidence="13">
    <location>
        <begin position="180"/>
        <end position="212"/>
    </location>
</feature>
<feature type="region of interest" description="Disordered" evidence="14">
    <location>
        <begin position="918"/>
        <end position="959"/>
    </location>
</feature>
<comment type="caution">
    <text evidence="17">The sequence shown here is derived from an EMBL/GenBank/DDBJ whole genome shotgun (WGS) entry which is preliminary data.</text>
</comment>
<feature type="transmembrane region" description="Helical" evidence="15">
    <location>
        <begin position="568"/>
        <end position="589"/>
    </location>
</feature>
<dbReference type="PANTHER" id="PTHR10582">
    <property type="entry name" value="TRANSIENT RECEPTOR POTENTIAL ION CHANNEL PROTEIN"/>
    <property type="match status" value="1"/>
</dbReference>
<keyword evidence="12" id="KW-0407">Ion channel</keyword>
<keyword evidence="6 15" id="KW-0812">Transmembrane</keyword>
<comment type="subcellular location">
    <subcellularLocation>
        <location evidence="1">Cell membrane</location>
        <topology evidence="1">Multi-pass membrane protein</topology>
    </subcellularLocation>
</comment>
<keyword evidence="11 15" id="KW-0472">Membrane</keyword>
<dbReference type="InterPro" id="IPR036770">
    <property type="entry name" value="Ankyrin_rpt-contain_sf"/>
</dbReference>
<feature type="compositionally biased region" description="Low complexity" evidence="14">
    <location>
        <begin position="799"/>
        <end position="809"/>
    </location>
</feature>
<evidence type="ECO:0000313" key="17">
    <source>
        <dbReference type="EMBL" id="CAF0893285.1"/>
    </source>
</evidence>
<keyword evidence="9 15" id="KW-1133">Transmembrane helix</keyword>
<protein>
    <recommendedName>
        <fullName evidence="16">Ion transport domain-containing protein</fullName>
    </recommendedName>
</protein>
<dbReference type="AlphaFoldDB" id="A0A813Z1U0"/>
<dbReference type="Pfam" id="PF12796">
    <property type="entry name" value="Ank_2"/>
    <property type="match status" value="1"/>
</dbReference>
<dbReference type="EMBL" id="CAJNOC010001816">
    <property type="protein sequence ID" value="CAF0893285.1"/>
    <property type="molecule type" value="Genomic_DNA"/>
</dbReference>
<evidence type="ECO:0000259" key="16">
    <source>
        <dbReference type="Pfam" id="PF00520"/>
    </source>
</evidence>
<dbReference type="Pfam" id="PF00023">
    <property type="entry name" value="Ank"/>
    <property type="match status" value="1"/>
</dbReference>
<evidence type="ECO:0000256" key="11">
    <source>
        <dbReference type="ARBA" id="ARBA00023136"/>
    </source>
</evidence>
<dbReference type="Pfam" id="PF00520">
    <property type="entry name" value="Ion_trans"/>
    <property type="match status" value="1"/>
</dbReference>
<feature type="transmembrane region" description="Helical" evidence="15">
    <location>
        <begin position="384"/>
        <end position="403"/>
    </location>
</feature>
<feature type="transmembrane region" description="Helical" evidence="15">
    <location>
        <begin position="344"/>
        <end position="364"/>
    </location>
</feature>
<evidence type="ECO:0000256" key="3">
    <source>
        <dbReference type="ARBA" id="ARBA00022475"/>
    </source>
</evidence>
<evidence type="ECO:0000256" key="13">
    <source>
        <dbReference type="PROSITE-ProRule" id="PRU00023"/>
    </source>
</evidence>
<feature type="region of interest" description="Disordered" evidence="14">
    <location>
        <begin position="736"/>
        <end position="775"/>
    </location>
</feature>
<dbReference type="SMART" id="SM00248">
    <property type="entry name" value="ANK"/>
    <property type="match status" value="4"/>
</dbReference>
<keyword evidence="3" id="KW-1003">Cell membrane</keyword>
<sequence>MEVIRIPQVSLVDGTGRRIGVYSEDPDWWQQLKAKQNTLPAIENDLNNQSLIPRQLTPVNNVGYESTSNIRARLIKENDSISEQKPVHISTIESTIQSINLDSSIRSNAEDPAKQCNVIGETPLHIAIMYDDFKTIKFLIETKGFDVNQRNVGGKFIGGFQSKLTNGLIQQSKYEGLAYYGEYPLAFAACFASKEIYDYLIEKGADPNLQDTNGNTVLHVLVINNKLDMFQYATNHPKKKALLTIKNNQDLTPVNLAAKLGRKDIFEKLLELRNIEFWRYSNITCSAYQLDGLDTVDPDGKIAWNAALSYIVNGETEDHLDMLEIGVVKRLLGDKWSTYAQRLFFKKLFISSVHLIFLSIAVYTRASATGDTLAEWPPKEAVTWIRYISEIAVLIGCLAILFLQAQEIYAQGFIYYLKNLAGEPANVFYVIFCILILIALPFRFATFKNYDGTITNKNVEDTFVILAIPCGWFHLLFYARVINLTGPFVVMIYKMIIGDILTFSSIYILLLFGFSLGFYYLYKNIPSDYKAMNNLPESILLSFQMTLGEFKARLTEFDKLYYSDFTKVVFVSFMILMHILLLNMLIAMMGNTYHQIIKKSEKEWRRQWSQVIILLERSFSPKELQKFQKKYSIKIPSKDPNNENAVGLMVIKKVAKTKAFQKTTCIRNWKRFFKTVLGLLRENNYTSSQLLDMWANKDFRVVKTKKVKKDFDWNTYGKTKKSSSLRNLNTNNTVITEINDSSTDRKPPLPEPVKLKFPMESSKSLESNKNSLKKKDVDESLLKKRKDLFKADETTPDESSNSSYLSSSEKTSDLNSQPHVSSRYLQKKTFYPNQTSKIYPGISNSFSTLNNTSVDYQNEYQFNFSKQVSISPVRENTKFDLGDIKRPFSSSVKKNGEAYIKKDKLPKFAQKQPNLIFFSSDSKSPDENMSIDSDNSMSIFKRNNSHDEEGGNRENESKI</sequence>
<evidence type="ECO:0000256" key="10">
    <source>
        <dbReference type="ARBA" id="ARBA00023065"/>
    </source>
</evidence>
<keyword evidence="8" id="KW-0106">Calcium</keyword>
<dbReference type="GO" id="GO:0098703">
    <property type="term" value="P:calcium ion import across plasma membrane"/>
    <property type="evidence" value="ECO:0007669"/>
    <property type="project" value="TreeGrafter"/>
</dbReference>
<feature type="region of interest" description="Disordered" evidence="14">
    <location>
        <begin position="792"/>
        <end position="827"/>
    </location>
</feature>
<keyword evidence="4" id="KW-0109">Calcium transport</keyword>
<evidence type="ECO:0000256" key="7">
    <source>
        <dbReference type="ARBA" id="ARBA00022737"/>
    </source>
</evidence>
<feature type="compositionally biased region" description="Low complexity" evidence="14">
    <location>
        <begin position="760"/>
        <end position="770"/>
    </location>
</feature>
<dbReference type="Proteomes" id="UP000663879">
    <property type="component" value="Unassembled WGS sequence"/>
</dbReference>
<gene>
    <name evidence="17" type="ORF">OXX778_LOCUS11022</name>
</gene>
<evidence type="ECO:0000256" key="2">
    <source>
        <dbReference type="ARBA" id="ARBA00022448"/>
    </source>
</evidence>
<feature type="compositionally biased region" description="Polar residues" evidence="14">
    <location>
        <begin position="813"/>
        <end position="824"/>
    </location>
</feature>
<feature type="domain" description="Ion transport" evidence="16">
    <location>
        <begin position="395"/>
        <end position="600"/>
    </location>
</feature>
<dbReference type="PROSITE" id="PS50297">
    <property type="entry name" value="ANK_REP_REGION"/>
    <property type="match status" value="2"/>
</dbReference>
<evidence type="ECO:0000256" key="1">
    <source>
        <dbReference type="ARBA" id="ARBA00004651"/>
    </source>
</evidence>
<feature type="transmembrane region" description="Helical" evidence="15">
    <location>
        <begin position="500"/>
        <end position="522"/>
    </location>
</feature>
<name>A0A813Z1U0_9BILA</name>
<evidence type="ECO:0000256" key="6">
    <source>
        <dbReference type="ARBA" id="ARBA00022692"/>
    </source>
</evidence>
<dbReference type="Gene3D" id="1.25.40.20">
    <property type="entry name" value="Ankyrin repeat-containing domain"/>
    <property type="match status" value="1"/>
</dbReference>
<evidence type="ECO:0000256" key="4">
    <source>
        <dbReference type="ARBA" id="ARBA00022568"/>
    </source>
</evidence>
<reference evidence="17" key="1">
    <citation type="submission" date="2021-02" db="EMBL/GenBank/DDBJ databases">
        <authorList>
            <person name="Nowell W R."/>
        </authorList>
    </citation>
    <scope>NUCLEOTIDE SEQUENCE</scope>
    <source>
        <strain evidence="17">Ploen Becks lab</strain>
    </source>
</reference>
<keyword evidence="18" id="KW-1185">Reference proteome</keyword>
<dbReference type="PROSITE" id="PS50088">
    <property type="entry name" value="ANK_REPEAT"/>
    <property type="match status" value="2"/>
</dbReference>
<feature type="transmembrane region" description="Helical" evidence="15">
    <location>
        <begin position="424"/>
        <end position="442"/>
    </location>
</feature>
<feature type="repeat" description="ANK" evidence="13">
    <location>
        <begin position="119"/>
        <end position="152"/>
    </location>
</feature>
<dbReference type="GO" id="GO:0005262">
    <property type="term" value="F:calcium channel activity"/>
    <property type="evidence" value="ECO:0007669"/>
    <property type="project" value="UniProtKB-KW"/>
</dbReference>
<evidence type="ECO:0000256" key="14">
    <source>
        <dbReference type="SAM" id="MobiDB-lite"/>
    </source>
</evidence>
<dbReference type="OrthoDB" id="533508at2759"/>
<dbReference type="InterPro" id="IPR005821">
    <property type="entry name" value="Ion_trans_dom"/>
</dbReference>
<evidence type="ECO:0000256" key="9">
    <source>
        <dbReference type="ARBA" id="ARBA00022989"/>
    </source>
</evidence>
<accession>A0A813Z1U0</accession>
<keyword evidence="7" id="KW-0677">Repeat</keyword>
<evidence type="ECO:0000256" key="15">
    <source>
        <dbReference type="SAM" id="Phobius"/>
    </source>
</evidence>